<feature type="compositionally biased region" description="Polar residues" evidence="1">
    <location>
        <begin position="142"/>
        <end position="152"/>
    </location>
</feature>
<sequence length="588" mass="66389">MVSTRNRGDGNVVMLDDSGDLVVQSAGPSFDTAAGHAPSQPAKGPEEPKKLRGRPKKSSSKPIASANVEHPVELVKGAERSPRKPTAHQTKAAARTSLGAQLTSDAVEAEPRIVNADTEHHRTDTGGKGNTQAVNTIKKPPKQTNKADSPTQTRERTTLKQDNARGPKQARSEYSYTEDDDDNLRETLTFKKFRSLFTDKTSRIADKLTRIHQRNEPERESIGKLMSALEGLIEDSAVKLDTKSTYGDLYSHYTHLRDHYKPLPKVLPGDPFPDPADFDENDVEVQGLFKTHKARRKDIEIYTENLRFLESSLQAASKLVKTAEKIFLNAKLYQSKLEHNRKFLEKLVAHEEDFKDNYIRQRMEERDRILVESIPNIREREMARREAAQRRNDYFVNPGANGTVTQQKRKAEGSNSMSPQVQKKPRYEYTISKPNTKRYEVIDLSNDDDGLLPDVDTPGTPQTPSPTVDRVVVEGFGNHTPGRVRRYQNPEQDDDDDDDTQVVGVTGKGASGSLPWTDEDNTALNRAMSECLDVPGRWLDMKEKYGKNPGEPLFNWSAQELQARALEIYEALHEDHPLPPYWEKLDVW</sequence>
<keyword evidence="3" id="KW-1185">Reference proteome</keyword>
<proteinExistence type="predicted"/>
<feature type="compositionally biased region" description="Basic and acidic residues" evidence="1">
    <location>
        <begin position="70"/>
        <end position="82"/>
    </location>
</feature>
<accession>W7HS23</accession>
<feature type="region of interest" description="Disordered" evidence="1">
    <location>
        <begin position="446"/>
        <end position="500"/>
    </location>
</feature>
<dbReference type="OrthoDB" id="5334978at2759"/>
<feature type="region of interest" description="Disordered" evidence="1">
    <location>
        <begin position="1"/>
        <end position="180"/>
    </location>
</feature>
<protein>
    <submittedName>
        <fullName evidence="2">Uncharacterized protein</fullName>
    </submittedName>
</protein>
<organism evidence="2 3">
    <name type="scientific">Drechslerella stenobrocha 248</name>
    <dbReference type="NCBI Taxonomy" id="1043628"/>
    <lineage>
        <taxon>Eukaryota</taxon>
        <taxon>Fungi</taxon>
        <taxon>Dikarya</taxon>
        <taxon>Ascomycota</taxon>
        <taxon>Pezizomycotina</taxon>
        <taxon>Orbiliomycetes</taxon>
        <taxon>Orbiliales</taxon>
        <taxon>Orbiliaceae</taxon>
        <taxon>Drechslerella</taxon>
    </lineage>
</organism>
<dbReference type="EMBL" id="KI966414">
    <property type="protein sequence ID" value="EWC46886.1"/>
    <property type="molecule type" value="Genomic_DNA"/>
</dbReference>
<feature type="compositionally biased region" description="Basic and acidic residues" evidence="1">
    <location>
        <begin position="153"/>
        <end position="165"/>
    </location>
</feature>
<evidence type="ECO:0000256" key="1">
    <source>
        <dbReference type="SAM" id="MobiDB-lite"/>
    </source>
</evidence>
<evidence type="ECO:0000313" key="3">
    <source>
        <dbReference type="Proteomes" id="UP000024837"/>
    </source>
</evidence>
<dbReference type="AlphaFoldDB" id="W7HS23"/>
<feature type="region of interest" description="Disordered" evidence="1">
    <location>
        <begin position="395"/>
        <end position="434"/>
    </location>
</feature>
<reference evidence="2 3" key="1">
    <citation type="submission" date="2013-05" db="EMBL/GenBank/DDBJ databases">
        <title>Drechslerella stenobrocha genome reveals carnivorous origination and mechanical trapping mechanism of predatory fungi.</title>
        <authorList>
            <person name="Liu X."/>
            <person name="Zhang W."/>
            <person name="Liu K."/>
        </authorList>
    </citation>
    <scope>NUCLEOTIDE SEQUENCE [LARGE SCALE GENOMIC DNA]</scope>
    <source>
        <strain evidence="2 3">248</strain>
    </source>
</reference>
<name>W7HS23_9PEZI</name>
<evidence type="ECO:0000313" key="2">
    <source>
        <dbReference type="EMBL" id="EWC46886.1"/>
    </source>
</evidence>
<dbReference type="Proteomes" id="UP000024837">
    <property type="component" value="Unassembled WGS sequence"/>
</dbReference>
<feature type="compositionally biased region" description="Acidic residues" evidence="1">
    <location>
        <begin position="491"/>
        <end position="500"/>
    </location>
</feature>
<gene>
    <name evidence="2" type="ORF">DRE_03898</name>
</gene>
<dbReference type="HOGENOM" id="CLU_535295_0_0_1"/>